<dbReference type="Ensembl" id="ENSPLAT00000001618.1">
    <property type="protein sequence ID" value="ENSPLAP00000009196.1"/>
    <property type="gene ID" value="ENSPLAG00000011908.1"/>
</dbReference>
<evidence type="ECO:0000259" key="1">
    <source>
        <dbReference type="PROSITE" id="PS50004"/>
    </source>
</evidence>
<dbReference type="AlphaFoldDB" id="A0A3B3U8T3"/>
<evidence type="ECO:0000313" key="2">
    <source>
        <dbReference type="Ensembl" id="ENSPLAP00000009196.1"/>
    </source>
</evidence>
<feature type="domain" description="C2" evidence="1">
    <location>
        <begin position="167"/>
        <end position="297"/>
    </location>
</feature>
<dbReference type="Gene3D" id="2.60.40.2840">
    <property type="match status" value="1"/>
</dbReference>
<dbReference type="Pfam" id="PF16562">
    <property type="entry name" value="HECW_N"/>
    <property type="match status" value="1"/>
</dbReference>
<dbReference type="SMART" id="SM00239">
    <property type="entry name" value="C2"/>
    <property type="match status" value="1"/>
</dbReference>
<dbReference type="GeneTree" id="ENSGT00940000155466"/>
<reference evidence="2" key="2">
    <citation type="submission" date="2025-09" db="UniProtKB">
        <authorList>
            <consortium name="Ensembl"/>
        </authorList>
    </citation>
    <scope>IDENTIFICATION</scope>
</reference>
<dbReference type="FunFam" id="2.60.40.2840:FF:000001">
    <property type="entry name" value="E3 ubiquitin-protein ligase HECW2 isoform X1"/>
    <property type="match status" value="1"/>
</dbReference>
<protein>
    <submittedName>
        <fullName evidence="2">E3 ubiquitin-protein ligase HECW2-like</fullName>
    </submittedName>
</protein>
<dbReference type="InterPro" id="IPR000008">
    <property type="entry name" value="C2_dom"/>
</dbReference>
<dbReference type="Gene3D" id="2.60.40.150">
    <property type="entry name" value="C2 domain"/>
    <property type="match status" value="1"/>
</dbReference>
<dbReference type="SUPFAM" id="SSF49562">
    <property type="entry name" value="C2 domain (Calcium/lipid-binding domain, CaLB)"/>
    <property type="match status" value="1"/>
</dbReference>
<accession>A0A3B3U8T3</accession>
<dbReference type="InterPro" id="IPR035892">
    <property type="entry name" value="C2_domain_sf"/>
</dbReference>
<dbReference type="InterPro" id="IPR032348">
    <property type="entry name" value="HECW_N"/>
</dbReference>
<organism evidence="2 3">
    <name type="scientific">Poecilia latipinna</name>
    <name type="common">sailfin molly</name>
    <dbReference type="NCBI Taxonomy" id="48699"/>
    <lineage>
        <taxon>Eukaryota</taxon>
        <taxon>Metazoa</taxon>
        <taxon>Chordata</taxon>
        <taxon>Craniata</taxon>
        <taxon>Vertebrata</taxon>
        <taxon>Euteleostomi</taxon>
        <taxon>Actinopterygii</taxon>
        <taxon>Neopterygii</taxon>
        <taxon>Teleostei</taxon>
        <taxon>Neoteleostei</taxon>
        <taxon>Acanthomorphata</taxon>
        <taxon>Ovalentaria</taxon>
        <taxon>Atherinomorphae</taxon>
        <taxon>Cyprinodontiformes</taxon>
        <taxon>Poeciliidae</taxon>
        <taxon>Poeciliinae</taxon>
        <taxon>Poecilia</taxon>
    </lineage>
</organism>
<sequence>MAASASNSSAHEHLLVVRRRAPHSRPYTVGLDNLSSLSVQITLESAGLGLQRANSDTDLVTSESRSSLTASTYQLTLGQGHLVISWDIKEEVDATDWIGLYHIDETCVANVWESKNRGVNGTQKGQVLWRLEPEPYFMEAETKICFKYYHGISGALRATTPCITVKNPGVPVMEEQSGSEHCRKLVSFTLSDIQAVGLKKGMFFNPDPYLKMSILPGKRSGLPKFTHHGQERRSTIIANTINPVWHGEKYTFVALMSDVLEIEVKDKFAKSRPIIKRFLGHLIIPVQRLLEGPTTVE</sequence>
<name>A0A3B3U8T3_9TELE</name>
<keyword evidence="3" id="KW-1185">Reference proteome</keyword>
<evidence type="ECO:0000313" key="3">
    <source>
        <dbReference type="Proteomes" id="UP000261500"/>
    </source>
</evidence>
<dbReference type="Pfam" id="PF00168">
    <property type="entry name" value="C2"/>
    <property type="match status" value="1"/>
</dbReference>
<dbReference type="PROSITE" id="PS50004">
    <property type="entry name" value="C2"/>
    <property type="match status" value="1"/>
</dbReference>
<dbReference type="Proteomes" id="UP000261500">
    <property type="component" value="Unplaced"/>
</dbReference>
<proteinExistence type="predicted"/>
<reference evidence="2" key="1">
    <citation type="submission" date="2025-08" db="UniProtKB">
        <authorList>
            <consortium name="Ensembl"/>
        </authorList>
    </citation>
    <scope>IDENTIFICATION</scope>
</reference>